<evidence type="ECO:0000313" key="2">
    <source>
        <dbReference type="EMBL" id="MBB2184054.1"/>
    </source>
</evidence>
<dbReference type="Gene3D" id="3.40.50.1110">
    <property type="entry name" value="SGNH hydrolase"/>
    <property type="match status" value="1"/>
</dbReference>
<dbReference type="AlphaFoldDB" id="A0A839K2L2"/>
<dbReference type="EMBL" id="JACEGA010000001">
    <property type="protein sequence ID" value="MBB2184054.1"/>
    <property type="molecule type" value="Genomic_DNA"/>
</dbReference>
<keyword evidence="3" id="KW-1185">Reference proteome</keyword>
<sequence>MNQNLNSINWKEVYDRGIINIGNLARMKRVMEKATSGKEITIGFLGGSITAGAAATSPETCYAYRVFEWWERTFPRAKCVYINAGVGATSSKFGVARVEEDVLIHKPDMVFVEFSVNDEDTSLYQETFEGLIRKLLLSPVQPALFMFNNVFYDDGRNAQRVHNEIGKYYDLPIVSMKESLYRDIEKGNLNNTDISEDNLHPNDFGHGLVAGVITNLLDLIHEQVVQRKEEYIEYHVPEKPITKNRYITSVRRNNLSITPELNGFYPDKKPKENVWDNFRNGWFGNTAGSSITFEVEGATIAIQYRKYAVHPAPIAKVVIDQDEQKAVILDANFEETWGDCLYLQDVMIADKPGKHKVTITIDTEVEDKDFYLVSIITS</sequence>
<dbReference type="PANTHER" id="PTHR34407:SF1">
    <property type="entry name" value="SGNH HYDROLASE-TYPE ESTERASE DOMAIN-CONTAINING PROTEIN"/>
    <property type="match status" value="1"/>
</dbReference>
<dbReference type="Pfam" id="PF13472">
    <property type="entry name" value="Lipase_GDSL_2"/>
    <property type="match status" value="1"/>
</dbReference>
<dbReference type="SUPFAM" id="SSF52266">
    <property type="entry name" value="SGNH hydrolase"/>
    <property type="match status" value="1"/>
</dbReference>
<proteinExistence type="predicted"/>
<gene>
    <name evidence="2" type="ORF">H0486_14330</name>
</gene>
<comment type="caution">
    <text evidence="2">The sequence shown here is derived from an EMBL/GenBank/DDBJ whole genome shotgun (WGS) entry which is preliminary data.</text>
</comment>
<name>A0A839K2L2_9FIRM</name>
<dbReference type="PANTHER" id="PTHR34407">
    <property type="entry name" value="EXPRESSED PROTEIN"/>
    <property type="match status" value="1"/>
</dbReference>
<dbReference type="CDD" id="cd00229">
    <property type="entry name" value="SGNH_hydrolase"/>
    <property type="match status" value="1"/>
</dbReference>
<dbReference type="RefSeq" id="WP_228353652.1">
    <property type="nucleotide sequence ID" value="NZ_JACEGA010000001.1"/>
</dbReference>
<dbReference type="InterPro" id="IPR013830">
    <property type="entry name" value="SGNH_hydro"/>
</dbReference>
<keyword evidence="2" id="KW-0378">Hydrolase</keyword>
<reference evidence="2 3" key="1">
    <citation type="submission" date="2020-07" db="EMBL/GenBank/DDBJ databases">
        <title>Characterization and genome sequencing of isolate MD1, a novel member within the family Lachnospiraceae.</title>
        <authorList>
            <person name="Rettenmaier R."/>
            <person name="Di Bello L."/>
            <person name="Zinser C."/>
            <person name="Scheitz K."/>
            <person name="Liebl W."/>
            <person name="Zverlov V."/>
        </authorList>
    </citation>
    <scope>NUCLEOTIDE SEQUENCE [LARGE SCALE GENOMIC DNA]</scope>
    <source>
        <strain evidence="2 3">MD1</strain>
    </source>
</reference>
<feature type="domain" description="SGNH hydrolase-type esterase" evidence="1">
    <location>
        <begin position="44"/>
        <end position="207"/>
    </location>
</feature>
<evidence type="ECO:0000259" key="1">
    <source>
        <dbReference type="Pfam" id="PF13472"/>
    </source>
</evidence>
<accession>A0A839K2L2</accession>
<evidence type="ECO:0000313" key="3">
    <source>
        <dbReference type="Proteomes" id="UP000574276"/>
    </source>
</evidence>
<dbReference type="GO" id="GO:0016787">
    <property type="term" value="F:hydrolase activity"/>
    <property type="evidence" value="ECO:0007669"/>
    <property type="project" value="UniProtKB-KW"/>
</dbReference>
<dbReference type="Proteomes" id="UP000574276">
    <property type="component" value="Unassembled WGS sequence"/>
</dbReference>
<protein>
    <submittedName>
        <fullName evidence="2">SGNH/GDSL hydrolase family protein</fullName>
    </submittedName>
</protein>
<dbReference type="InterPro" id="IPR036514">
    <property type="entry name" value="SGNH_hydro_sf"/>
</dbReference>
<organism evidence="2 3">
    <name type="scientific">Variimorphobacter saccharofermentans</name>
    <dbReference type="NCBI Taxonomy" id="2755051"/>
    <lineage>
        <taxon>Bacteria</taxon>
        <taxon>Bacillati</taxon>
        <taxon>Bacillota</taxon>
        <taxon>Clostridia</taxon>
        <taxon>Lachnospirales</taxon>
        <taxon>Lachnospiraceae</taxon>
        <taxon>Variimorphobacter</taxon>
    </lineage>
</organism>